<keyword evidence="1" id="KW-0812">Transmembrane</keyword>
<keyword evidence="1" id="KW-1133">Transmembrane helix</keyword>
<evidence type="ECO:0000313" key="2">
    <source>
        <dbReference type="EMBL" id="SBW00940.1"/>
    </source>
</evidence>
<dbReference type="PANTHER" id="PTHR32063:SF0">
    <property type="entry name" value="SWARMING MOTILITY PROTEIN SWRC"/>
    <property type="match status" value="1"/>
</dbReference>
<accession>A0A212JNF0</accession>
<proteinExistence type="predicted"/>
<dbReference type="Gene3D" id="3.30.2090.10">
    <property type="entry name" value="Multidrug efflux transporter AcrB TolC docking domain, DN and DC subdomains"/>
    <property type="match status" value="2"/>
</dbReference>
<keyword evidence="1" id="KW-0472">Membrane</keyword>
<feature type="transmembrane region" description="Helical" evidence="1">
    <location>
        <begin position="428"/>
        <end position="453"/>
    </location>
</feature>
<name>A0A212JNF0_9PROT</name>
<feature type="transmembrane region" description="Helical" evidence="1">
    <location>
        <begin position="336"/>
        <end position="353"/>
    </location>
</feature>
<reference evidence="2" key="1">
    <citation type="submission" date="2016-04" db="EMBL/GenBank/DDBJ databases">
        <authorList>
            <person name="Evans L.H."/>
            <person name="Alamgir A."/>
            <person name="Owens N."/>
            <person name="Weber N.D."/>
            <person name="Virtaneva K."/>
            <person name="Barbian K."/>
            <person name="Babar A."/>
            <person name="Rosenke K."/>
        </authorList>
    </citation>
    <scope>NUCLEOTIDE SEQUENCE</scope>
    <source>
        <strain evidence="2">86</strain>
    </source>
</reference>
<dbReference type="Pfam" id="PF00873">
    <property type="entry name" value="ACR_tran"/>
    <property type="match status" value="1"/>
</dbReference>
<dbReference type="InterPro" id="IPR001036">
    <property type="entry name" value="Acrflvin-R"/>
</dbReference>
<dbReference type="SUPFAM" id="SSF82866">
    <property type="entry name" value="Multidrug efflux transporter AcrB transmembrane domain"/>
    <property type="match status" value="2"/>
</dbReference>
<dbReference type="SUPFAM" id="SSF82693">
    <property type="entry name" value="Multidrug efflux transporter AcrB pore domain, PN1, PN2, PC1 and PC2 subdomains"/>
    <property type="match status" value="2"/>
</dbReference>
<dbReference type="PANTHER" id="PTHR32063">
    <property type="match status" value="1"/>
</dbReference>
<feature type="transmembrane region" description="Helical" evidence="1">
    <location>
        <begin position="383"/>
        <end position="407"/>
    </location>
</feature>
<dbReference type="Gene3D" id="3.30.70.1430">
    <property type="entry name" value="Multidrug efflux transporter AcrB pore domain"/>
    <property type="match status" value="2"/>
</dbReference>
<protein>
    <submittedName>
        <fullName evidence="2">AcrB</fullName>
    </submittedName>
</protein>
<dbReference type="PRINTS" id="PR00702">
    <property type="entry name" value="ACRIFLAVINRP"/>
</dbReference>
<dbReference type="GO" id="GO:0042910">
    <property type="term" value="F:xenobiotic transmembrane transporter activity"/>
    <property type="evidence" value="ECO:0007669"/>
    <property type="project" value="TreeGrafter"/>
</dbReference>
<gene>
    <name evidence="2" type="ORF">KL86APRO_11358</name>
</gene>
<feature type="transmembrane region" description="Helical" evidence="1">
    <location>
        <begin position="1001"/>
        <end position="1026"/>
    </location>
</feature>
<sequence>MNALIDAALARSRTVLLTLALTLIAGLYAYVAIPKESSPDVNIPIMYVLLTHRGISPEDAERMLVRPMERELRSIEGIKEMRATAYEGGANVILEFDAGFDADTALADVRAKVDIAKSDLPSETEEPEIHEVNVSLFPVLLVTLSGHAPERTLVRLARDLKDEIEAIPAVLEVNIGGDREDQVEIVVDPAKVESYNLVAQDITGFLARSNKLVAAGAIDTGRGRFAVKVPGVIETVQEIMTLPVKASGDGVVRLSDIASVRKTFKDPTSIARVNGEPSVTLEVSKRTGENIIDTIDRVRAVVTEEQAFWPANVRASFSQDQSDTIRSMLSDLQNNVIAAIVLVMVVVVAALGVRSGLLVGVAIPGSFLAGILVLFAMGMSMNLVVLFSLILATGMLVDGAIIVVEYADRKMAEGVDRRQAYRLAALRMAWPVIASTATTVAAFLPMVFWTGIVGEFMKYLPITLTITLTASLLMALVFVPSLGALFGRPGEADPDTLKALSISETGDLTALAGWTGRYTRLLSAALDHAGWVVAGGFAVLVASWAAYAAFGRGVEFFPDIEPKQAVVYVHARGNMAVAERDRIVREVERRVMDYGDAFDTVYARAGQVSDREAAEDVIGAISLEFKDWQLRRPASAVFADIRAATADLPGIMVEIRKKEEGPPVGKPVRLQLASRDPARLPPAVEAVRRGMAELGGFIDVEDNRPLPGIQWEVAVDRAQAAKFGVDVTAVGDMVQLVTQGLKLSDYRPDDADDEVDIVVRYPVGDRTVAQLGRLRVETAGGAIPIAGFVEVAPKPRTGTLNRVDAKRVMTVRADVEPGLLVDDQVTRLRTWIAANPLPRGVTATFKGQDEEQQKSRAFLGRAFLIALFLIAMILVTQFDSFYSAALVLTAVLMSTIGVMLGLLITHQPFGVIMSGIGVVSLAGIVVNNNIVLIDTFDRLTREIPDVREAILRTGAQRLRPVMLTTGTTILGLLPMMFMVNIDFVARDLTVGAPSMQWWTQLSTGIVFGLGFATLLTLVVTPCALMLRGRLAARFGRLRARLRRA</sequence>
<evidence type="ECO:0000256" key="1">
    <source>
        <dbReference type="SAM" id="Phobius"/>
    </source>
</evidence>
<feature type="transmembrane region" description="Helical" evidence="1">
    <location>
        <begin position="529"/>
        <end position="550"/>
    </location>
</feature>
<dbReference type="GO" id="GO:0005886">
    <property type="term" value="C:plasma membrane"/>
    <property type="evidence" value="ECO:0007669"/>
    <property type="project" value="TreeGrafter"/>
</dbReference>
<dbReference type="Gene3D" id="1.20.1640.10">
    <property type="entry name" value="Multidrug efflux transporter AcrB transmembrane domain"/>
    <property type="match status" value="2"/>
</dbReference>
<feature type="transmembrane region" description="Helical" evidence="1">
    <location>
        <begin position="910"/>
        <end position="933"/>
    </location>
</feature>
<dbReference type="Gene3D" id="3.30.70.1440">
    <property type="entry name" value="Multidrug efflux transporter AcrB pore domain"/>
    <property type="match status" value="1"/>
</dbReference>
<feature type="transmembrane region" description="Helical" evidence="1">
    <location>
        <begin position="858"/>
        <end position="875"/>
    </location>
</feature>
<dbReference type="AlphaFoldDB" id="A0A212JNF0"/>
<dbReference type="EMBL" id="FLUO01000001">
    <property type="protein sequence ID" value="SBW00940.1"/>
    <property type="molecule type" value="Genomic_DNA"/>
</dbReference>
<organism evidence="2">
    <name type="scientific">uncultured Alphaproteobacteria bacterium</name>
    <dbReference type="NCBI Taxonomy" id="91750"/>
    <lineage>
        <taxon>Bacteria</taxon>
        <taxon>Pseudomonadati</taxon>
        <taxon>Pseudomonadota</taxon>
        <taxon>Alphaproteobacteria</taxon>
        <taxon>environmental samples</taxon>
    </lineage>
</organism>
<feature type="transmembrane region" description="Helical" evidence="1">
    <location>
        <begin position="882"/>
        <end position="904"/>
    </location>
</feature>
<feature type="transmembrane region" description="Helical" evidence="1">
    <location>
        <begin position="961"/>
        <end position="981"/>
    </location>
</feature>
<dbReference type="InterPro" id="IPR027463">
    <property type="entry name" value="AcrB_DN_DC_subdom"/>
</dbReference>
<feature type="transmembrane region" description="Helical" evidence="1">
    <location>
        <begin position="358"/>
        <end position="377"/>
    </location>
</feature>
<feature type="transmembrane region" description="Helical" evidence="1">
    <location>
        <begin position="459"/>
        <end position="479"/>
    </location>
</feature>
<dbReference type="Gene3D" id="3.30.70.1320">
    <property type="entry name" value="Multidrug efflux transporter AcrB pore domain like"/>
    <property type="match status" value="1"/>
</dbReference>
<dbReference type="SUPFAM" id="SSF82714">
    <property type="entry name" value="Multidrug efflux transporter AcrB TolC docking domain, DN and DC subdomains"/>
    <property type="match status" value="2"/>
</dbReference>